<organism evidence="5 6">
    <name type="scientific">Pseudonocardia ailaonensis</name>
    <dbReference type="NCBI Taxonomy" id="367279"/>
    <lineage>
        <taxon>Bacteria</taxon>
        <taxon>Bacillati</taxon>
        <taxon>Actinomycetota</taxon>
        <taxon>Actinomycetes</taxon>
        <taxon>Pseudonocardiales</taxon>
        <taxon>Pseudonocardiaceae</taxon>
        <taxon>Pseudonocardia</taxon>
    </lineage>
</organism>
<evidence type="ECO:0000259" key="4">
    <source>
        <dbReference type="Pfam" id="PF13439"/>
    </source>
</evidence>
<protein>
    <recommendedName>
        <fullName evidence="7">Glycosyl transferase family 1</fullName>
    </recommendedName>
</protein>
<dbReference type="SUPFAM" id="SSF53756">
    <property type="entry name" value="UDP-Glycosyltransferase/glycogen phosphorylase"/>
    <property type="match status" value="1"/>
</dbReference>
<dbReference type="Pfam" id="PF13439">
    <property type="entry name" value="Glyco_transf_4"/>
    <property type="match status" value="1"/>
</dbReference>
<evidence type="ECO:0000259" key="3">
    <source>
        <dbReference type="Pfam" id="PF00534"/>
    </source>
</evidence>
<keyword evidence="6" id="KW-1185">Reference proteome</keyword>
<dbReference type="EMBL" id="BAAAQK010000012">
    <property type="protein sequence ID" value="GAA1854759.1"/>
    <property type="molecule type" value="Genomic_DNA"/>
</dbReference>
<dbReference type="InterPro" id="IPR028098">
    <property type="entry name" value="Glyco_trans_4-like_N"/>
</dbReference>
<evidence type="ECO:0000256" key="1">
    <source>
        <dbReference type="ARBA" id="ARBA00022676"/>
    </source>
</evidence>
<dbReference type="PANTHER" id="PTHR45947:SF3">
    <property type="entry name" value="SULFOQUINOVOSYL TRANSFERASE SQD2"/>
    <property type="match status" value="1"/>
</dbReference>
<sequence>MRILIGADTYPPDVNGAARFAERLAGGLAADGHEVHVLAPSPDGPAHSDETGDVTVHRVRSVRCPGPVGFRASLPWVSGTAAARLVRELEPDVVHVQAHFSVGRGLALAAGANGVPLVATNHFMPENLVAHARIPGWLRAGAGLAAWRDLRGVYRRADVLTAPTGRAVDLLARATGLVALPISCGVEIPPEPTPEPAGPPTILFVGRLDPEKRVDDLLRAAALLPAGGEWRVEIIGDGLRRADLEDLAQDLGLAGRVTFRGFVSDADLAAAYRRCAVFCMPGVAELQSLVTLEAMAVGRPVAAADAMALPHLVRPGRNGFLHRPADPAALADALAVLLADPLLRHRMGRASREIVRAHDLTATVRTFTDVYRRLAGHPTVAALAAA</sequence>
<keyword evidence="1" id="KW-0328">Glycosyltransferase</keyword>
<dbReference type="PANTHER" id="PTHR45947">
    <property type="entry name" value="SULFOQUINOVOSYL TRANSFERASE SQD2"/>
    <property type="match status" value="1"/>
</dbReference>
<dbReference type="Proteomes" id="UP001500449">
    <property type="component" value="Unassembled WGS sequence"/>
</dbReference>
<gene>
    <name evidence="5" type="ORF">GCM10009836_38530</name>
</gene>
<evidence type="ECO:0008006" key="7">
    <source>
        <dbReference type="Google" id="ProtNLM"/>
    </source>
</evidence>
<evidence type="ECO:0000313" key="5">
    <source>
        <dbReference type="EMBL" id="GAA1854759.1"/>
    </source>
</evidence>
<feature type="domain" description="Glycosyltransferase subfamily 4-like N-terminal" evidence="4">
    <location>
        <begin position="14"/>
        <end position="177"/>
    </location>
</feature>
<reference evidence="5 6" key="1">
    <citation type="journal article" date="2019" name="Int. J. Syst. Evol. Microbiol.">
        <title>The Global Catalogue of Microorganisms (GCM) 10K type strain sequencing project: providing services to taxonomists for standard genome sequencing and annotation.</title>
        <authorList>
            <consortium name="The Broad Institute Genomics Platform"/>
            <consortium name="The Broad Institute Genome Sequencing Center for Infectious Disease"/>
            <person name="Wu L."/>
            <person name="Ma J."/>
        </authorList>
    </citation>
    <scope>NUCLEOTIDE SEQUENCE [LARGE SCALE GENOMIC DNA]</scope>
    <source>
        <strain evidence="5 6">JCM 16009</strain>
    </source>
</reference>
<evidence type="ECO:0000256" key="2">
    <source>
        <dbReference type="ARBA" id="ARBA00022679"/>
    </source>
</evidence>
<feature type="domain" description="Glycosyl transferase family 1" evidence="3">
    <location>
        <begin position="193"/>
        <end position="353"/>
    </location>
</feature>
<dbReference type="InterPro" id="IPR001296">
    <property type="entry name" value="Glyco_trans_1"/>
</dbReference>
<proteinExistence type="predicted"/>
<accession>A0ABN2N7W1</accession>
<name>A0ABN2N7W1_9PSEU</name>
<keyword evidence="2" id="KW-0808">Transferase</keyword>
<dbReference type="RefSeq" id="WP_344418631.1">
    <property type="nucleotide sequence ID" value="NZ_BAAAQK010000012.1"/>
</dbReference>
<evidence type="ECO:0000313" key="6">
    <source>
        <dbReference type="Proteomes" id="UP001500449"/>
    </source>
</evidence>
<dbReference type="InterPro" id="IPR050194">
    <property type="entry name" value="Glycosyltransferase_grp1"/>
</dbReference>
<dbReference type="Pfam" id="PF00534">
    <property type="entry name" value="Glycos_transf_1"/>
    <property type="match status" value="1"/>
</dbReference>
<comment type="caution">
    <text evidence="5">The sequence shown here is derived from an EMBL/GenBank/DDBJ whole genome shotgun (WGS) entry which is preliminary data.</text>
</comment>
<dbReference type="Gene3D" id="3.40.50.2000">
    <property type="entry name" value="Glycogen Phosphorylase B"/>
    <property type="match status" value="2"/>
</dbReference>